<evidence type="ECO:0000313" key="4">
    <source>
        <dbReference type="Proteomes" id="UP000009286"/>
    </source>
</evidence>
<dbReference type="Proteomes" id="UP000009286">
    <property type="component" value="Chromosome"/>
</dbReference>
<evidence type="ECO:0000256" key="2">
    <source>
        <dbReference type="SAM" id="MobiDB-lite"/>
    </source>
</evidence>
<dbReference type="EMBL" id="CP002382">
    <property type="protein sequence ID" value="AEP08968.1"/>
    <property type="molecule type" value="Genomic_DNA"/>
</dbReference>
<feature type="region of interest" description="Disordered" evidence="2">
    <location>
        <begin position="286"/>
        <end position="325"/>
    </location>
</feature>
<dbReference type="eggNOG" id="COG1354">
    <property type="taxonomic scope" value="Bacteria"/>
</dbReference>
<protein>
    <recommendedName>
        <fullName evidence="1">Segregation and condensation protein A</fullName>
    </recommendedName>
</protein>
<dbReference type="PANTHER" id="PTHR33969:SF2">
    <property type="entry name" value="SEGREGATION AND CONDENSATION PROTEIN A"/>
    <property type="match status" value="1"/>
</dbReference>
<accession>G2KP67</accession>
<dbReference type="OrthoDB" id="9793741at2"/>
<dbReference type="Gene3D" id="6.10.250.2410">
    <property type="match status" value="1"/>
</dbReference>
<gene>
    <name evidence="3" type="ordered locus">MICA_634</name>
</gene>
<name>G2KP67_MICAA</name>
<evidence type="ECO:0000256" key="1">
    <source>
        <dbReference type="ARBA" id="ARBA00044777"/>
    </source>
</evidence>
<keyword evidence="4" id="KW-1185">Reference proteome</keyword>
<dbReference type="PANTHER" id="PTHR33969">
    <property type="entry name" value="SEGREGATION AND CONDENSATION PROTEIN A"/>
    <property type="match status" value="1"/>
</dbReference>
<reference evidence="3 4" key="1">
    <citation type="journal article" date="2011" name="BMC Genomics">
        <title>Genomic insights into an obligate epibiotic bacterial predator: Micavibrio aeruginosavorus ARL-13.</title>
        <authorList>
            <person name="Wang Z."/>
            <person name="Kadouri D."/>
            <person name="Wu M."/>
        </authorList>
    </citation>
    <scope>NUCLEOTIDE SEQUENCE [LARGE SCALE GENOMIC DNA]</scope>
    <source>
        <strain evidence="3 4">ARL-13</strain>
    </source>
</reference>
<sequence length="325" mass="36544">MSDEMMDADSGLELDDVIGFEEDPPRDGVEPGEYNPDELLLNIDGYEGPIDVLLVMARDQKVDLAKISILQLTRQYLVFMDRAKAMNLDLAAEYLVMAAWLAYLKSRLLLPREESKGNEPSADQMAEALQFQLRRLEAMKNAANALFRRPYLGNGIYTRGMPEGLGVKTDITWDITLFDLLKAYGDIRRRQEFSTFELPVFSIMTMEEALDRVGTMLGKLPRKGPYSAWVTMNSLMPEKIKDPLYGRSSMASTFTAGLELVKQGKVEIKQDGLFRPIYMRATFVDRDRVGGPDTEQSDDVEQDNNPDAADDFDGESETSYAEAGV</sequence>
<dbReference type="HOGENOM" id="CLU_038686_2_0_5"/>
<dbReference type="AlphaFoldDB" id="G2KP67"/>
<proteinExistence type="predicted"/>
<dbReference type="STRING" id="856793.MICA_634"/>
<dbReference type="InterPro" id="IPR003768">
    <property type="entry name" value="ScpA"/>
</dbReference>
<evidence type="ECO:0000313" key="3">
    <source>
        <dbReference type="EMBL" id="AEP08968.1"/>
    </source>
</evidence>
<dbReference type="RefSeq" id="WP_014102191.1">
    <property type="nucleotide sequence ID" value="NC_016026.1"/>
</dbReference>
<organism evidence="3 4">
    <name type="scientific">Micavibrio aeruginosavorus (strain ARL-13)</name>
    <dbReference type="NCBI Taxonomy" id="856793"/>
    <lineage>
        <taxon>Bacteria</taxon>
        <taxon>Pseudomonadati</taxon>
        <taxon>Bdellovibrionota</taxon>
        <taxon>Bdellovibrionia</taxon>
        <taxon>Bdellovibrionales</taxon>
        <taxon>Pseudobdellovibrionaceae</taxon>
        <taxon>Micavibrio</taxon>
    </lineage>
</organism>
<feature type="compositionally biased region" description="Acidic residues" evidence="2">
    <location>
        <begin position="295"/>
        <end position="316"/>
    </location>
</feature>
<dbReference type="KEGG" id="mai:MICA_634"/>
<dbReference type="Pfam" id="PF02616">
    <property type="entry name" value="SMC_ScpA"/>
    <property type="match status" value="1"/>
</dbReference>